<organism evidence="3 4">
    <name type="scientific">Oopsacas minuta</name>
    <dbReference type="NCBI Taxonomy" id="111878"/>
    <lineage>
        <taxon>Eukaryota</taxon>
        <taxon>Metazoa</taxon>
        <taxon>Porifera</taxon>
        <taxon>Hexactinellida</taxon>
        <taxon>Hexasterophora</taxon>
        <taxon>Lyssacinosida</taxon>
        <taxon>Leucopsacidae</taxon>
        <taxon>Oopsacas</taxon>
    </lineage>
</organism>
<evidence type="ECO:0000313" key="3">
    <source>
        <dbReference type="EMBL" id="KAI6650364.1"/>
    </source>
</evidence>
<dbReference type="Proteomes" id="UP001165289">
    <property type="component" value="Unassembled WGS sequence"/>
</dbReference>
<dbReference type="InterPro" id="IPR036322">
    <property type="entry name" value="WD40_repeat_dom_sf"/>
</dbReference>
<gene>
    <name evidence="3" type="ORF">LOD99_6041</name>
</gene>
<dbReference type="Gene3D" id="2.130.10.10">
    <property type="entry name" value="YVTN repeat-like/Quinoprotein amine dehydrogenase"/>
    <property type="match status" value="2"/>
</dbReference>
<keyword evidence="4" id="KW-1185">Reference proteome</keyword>
<reference evidence="3 4" key="1">
    <citation type="journal article" date="2023" name="BMC Biol.">
        <title>The compact genome of the sponge Oopsacas minuta (Hexactinellida) is lacking key metazoan core genes.</title>
        <authorList>
            <person name="Santini S."/>
            <person name="Schenkelaars Q."/>
            <person name="Jourda C."/>
            <person name="Duchesne M."/>
            <person name="Belahbib H."/>
            <person name="Rocher C."/>
            <person name="Selva M."/>
            <person name="Riesgo A."/>
            <person name="Vervoort M."/>
            <person name="Leys S.P."/>
            <person name="Kodjabachian L."/>
            <person name="Le Bivic A."/>
            <person name="Borchiellini C."/>
            <person name="Claverie J.M."/>
            <person name="Renard E."/>
        </authorList>
    </citation>
    <scope>NUCLEOTIDE SEQUENCE [LARGE SCALE GENOMIC DNA]</scope>
    <source>
        <strain evidence="3">SPO-2</strain>
    </source>
</reference>
<dbReference type="PROSITE" id="PS50082">
    <property type="entry name" value="WD_REPEATS_2"/>
    <property type="match status" value="1"/>
</dbReference>
<dbReference type="InterPro" id="IPR001680">
    <property type="entry name" value="WD40_rpt"/>
</dbReference>
<feature type="domain" description="RAVE complex protein Rav1 C-terminal" evidence="2">
    <location>
        <begin position="1032"/>
        <end position="1529"/>
    </location>
</feature>
<accession>A0AAV7JPI1</accession>
<dbReference type="Pfam" id="PF12234">
    <property type="entry name" value="Rav1p_C"/>
    <property type="match status" value="1"/>
</dbReference>
<name>A0AAV7JPI1_9METZ</name>
<sequence length="2565" mass="288726">MLQAHTIFPGAVNDIPCTFSPARLLTQDDSVFLVYASGNKIVFISQELSPIEKISSIDLGLPIEIQVTAVAASEFRGVVAAAWGHNLFLFHTSTLTYERKTLRLEWTPLQRDPYMFGSPVDGLVWNKLGSNLLVTHGNILALFSLSTQTEDTQLEIKWETRLATNTRIVKFSPDGQLFATCGVKDKLIKVWYLQTNDLCSSLTRYTFVYLKHSTAITGLSWRDTHLYMPKNGVPNALLTHTSDNTAHIWVQKLNSLEEEGHPLQIYHCTTISPQINQTFISSISSDILTFAPVWVNNKVLLFADNMIEMQTKSRLNVHDETTATTPAQTPVIPTESADNREFTFPRDMQYANSLLKQVKAELTLLDSPLPPHMTSQLLNKWRSAPDLILAINPLDGSILIWNLDHLDSDNSYSVKKHCLVSRMPHNIPMEEAQSMYKLIGLALYPSPVEMQHGTRRCSHFPFSEQSYFSSFRANEVEEIQSTSSNIEHVIHSTKFLVDRLYFFSLHKDGSLNVWHAIFSEKNTTCNLSGLVHMLSTGGHMFSDVICKKHPSLPIIASVSQDLTGVGHAYCSDLILWRGEPIGMLNSSGGLRQTAKLLGKYNGDFSHAVWLPTLLSMKGNLPSSACIPTGTFLLTSVEDKLSLFLTLCISPLDVWSCNKETYTSINHNLAENNVNFHTFSNSNYPTFVYKLSDVIDLSEIEGEILSIQIFSEKSLRNFIASNESCHVVFDEFECNLTDNASYIVMLVNLPNTRGQYLSVFDKSDGVGDQLRTTQTHVWKCNVSFQSKHKPVSTAILDRRISKVTLFYDMISKLESKINISTTKLKTAVLPFEGERLTFVEQVSQLADVGYTYFSPFLFSTLASNGVVNNWQCDDVDGDVIWVPYPSIEGGKVCLNSLMTGSNIYTPSSFMNILSVHVADSFLLAICFTQTESNSRFIAILNSQQNGSIDWKCEDVLEIARSSSLCATHSVQVEWVSCKNGRFILAVMWGAGIHIFAKCNKEQVKENIQIYENIHDGISPLHSYVNSLMDTCMGRWVRIAAFEAPLNRVSPNDVMGICHVGGGALLLSVNSVLVLLSPWIISKDTPLWEISLSESISFSLFDIDTVLTRTLPQFHPYVLLELIQAGMLEHIKAILLHIAQRVVSTEQLSIGVQRSRTGSVIKDTLDTYNANEDIYDYSDLEAQLFSEEQIVVDNRDVIVKQVKYIPPLPLSAFQQRTIVANDVFSEFTPLIQSCLSRALPECALPELLPIEEIELQAIVSTMGNMKLLEEFGDTNTTDKDVPLVDECGLRYRLALKRYVHCKQYTPNTDFSSLITPGDFVWGFHSFEQEKLLKDIPSIASGNPDWTELRHAGVCWWVRSVEMLRPFIEKLAKSRFAAKNDPLDAALFYLALGKKSVLKHLFRTGGNTKMYDFFANNFTQDRWKKAAKKNAFKLMSLQRFETAVAFFLLGHSIWDAVEVCIDRLQDFQLALLITRLAEGDRGEHYQRLLRLIVGTKTGDESRKIPELRQSAYYRSMAYWQLDDYTNAIDTLLYIEPNYISAPICNFYFYLKSHPLICRHRRQSPDYLTQEEVKLVFSTAGHYIDRGSPLLAILILLKFGKEQFALTQQAITKKIEVVSTHTQLDTQINTGTISTELFGPPKLQDFPKQTSDSFDWSKPAFSVLTSVDFEPPKLTERAEDYDWTSGTSFNNSLMQDDDDYIPHVTPHQLESVRENQNEYGEVDDNIVLDLRPSLLHAKFNTSLSYLCQNMSNLKAVNGEVGNSSKFNTYLREFISTELEQAANNLNMHFEFENITASLKPLLIPLAEYLTLSQNNLVAKQAAITLLYTLISTDSSHFPKADSIGSIPIFLSAPLPPAYYMNLLTYTNNQVLDLFNFVKKFRFPLNTLTREIGIEMILQQCTVISYCLLTSLSSMKFGFSHLYTYSPRSTPLHPYKLSGGGMNNKLSSWPGVNNNEHALITESTRKRITILLAEACGGVLLALFANAYLQQNAKLMFLLLRNMPDDKMWYEVFCGGEGGPPLGSPVISILQFYLREKPQVNTASFSVINEELNSTQSSDESHNTDFTRPLSVYMWSIISLCAVKKVLEAVKHISAMIGIDTELPLKSSLLCQIRTQGMRWEKDLSTYLDSSCSLTEKIKSSSITDSSNSSSLRSMIIRHIRALDSCEVSTQMREMLEFLEQIDDAREVLYYYLKPPTEDSTELYRPKVLFREEDPIYSFCYSPSKPLVLALSSSKHIYEIDISRFDSGQWVEDSDASPEDPSPVGGKSHRLEDFLVVYQPSEKRDSPLIGGGSHEQTGATSSVLIKRSQHNVRRMEAHPELPYYLCGTQDGAVHLCQFDNEGIVQSLCKSHATITSIHFTHQGNKFGILDKEGGFSSCQGIYTSMSQPQKLITNCHSRSSEDFCYLSSSSFIATCGYSGDSTNVRLWDLLMPSKRMIVKQFYCHPEGSTILAYSQRHQQLISGGRKGDICIFDIRQQSLIQRIEAHTDAVRAIALNNSEDFYVTGCSSGSAKLWGLTVHSPIRTFSMLHPKSSMFRTEPGITHLSLTEDGYLLSSGGDGTVRRSPVHHLL</sequence>
<dbReference type="GO" id="GO:0043291">
    <property type="term" value="C:RAVE complex"/>
    <property type="evidence" value="ECO:0007669"/>
    <property type="project" value="TreeGrafter"/>
</dbReference>
<evidence type="ECO:0000313" key="4">
    <source>
        <dbReference type="Proteomes" id="UP001165289"/>
    </source>
</evidence>
<dbReference type="PANTHER" id="PTHR13950:SF9">
    <property type="entry name" value="RABCONNECTIN-3A"/>
    <property type="match status" value="1"/>
</dbReference>
<dbReference type="SUPFAM" id="SSF50978">
    <property type="entry name" value="WD40 repeat-like"/>
    <property type="match status" value="1"/>
</dbReference>
<dbReference type="PROSITE" id="PS50294">
    <property type="entry name" value="WD_REPEATS_REGION"/>
    <property type="match status" value="1"/>
</dbReference>
<proteinExistence type="predicted"/>
<dbReference type="PANTHER" id="PTHR13950">
    <property type="entry name" value="RABCONNECTIN-RELATED"/>
    <property type="match status" value="1"/>
</dbReference>
<dbReference type="SMART" id="SM00320">
    <property type="entry name" value="WD40"/>
    <property type="match status" value="9"/>
</dbReference>
<evidence type="ECO:0000259" key="2">
    <source>
        <dbReference type="Pfam" id="PF12234"/>
    </source>
</evidence>
<dbReference type="Pfam" id="PF00400">
    <property type="entry name" value="WD40"/>
    <property type="match status" value="2"/>
</dbReference>
<protein>
    <submittedName>
        <fullName evidence="3">DmX-like 1</fullName>
    </submittedName>
</protein>
<dbReference type="SUPFAM" id="SSF101908">
    <property type="entry name" value="Putative isomerase YbhE"/>
    <property type="match status" value="1"/>
</dbReference>
<dbReference type="InterPro" id="IPR022033">
    <property type="entry name" value="Rav1p_C"/>
</dbReference>
<dbReference type="InterPro" id="IPR015943">
    <property type="entry name" value="WD40/YVTN_repeat-like_dom_sf"/>
</dbReference>
<dbReference type="InterPro" id="IPR052208">
    <property type="entry name" value="DmX-like/RAVE_component"/>
</dbReference>
<comment type="caution">
    <text evidence="3">The sequence shown here is derived from an EMBL/GenBank/DDBJ whole genome shotgun (WGS) entry which is preliminary data.</text>
</comment>
<evidence type="ECO:0000256" key="1">
    <source>
        <dbReference type="PROSITE-ProRule" id="PRU00221"/>
    </source>
</evidence>
<dbReference type="GO" id="GO:0007035">
    <property type="term" value="P:vacuolar acidification"/>
    <property type="evidence" value="ECO:0007669"/>
    <property type="project" value="TreeGrafter"/>
</dbReference>
<feature type="repeat" description="WD" evidence="1">
    <location>
        <begin position="2478"/>
        <end position="2519"/>
    </location>
</feature>
<keyword evidence="1" id="KW-0853">WD repeat</keyword>
<dbReference type="EMBL" id="JAKMXF010000312">
    <property type="protein sequence ID" value="KAI6650364.1"/>
    <property type="molecule type" value="Genomic_DNA"/>
</dbReference>